<accession>A0ABU8MWU2</accession>
<keyword evidence="1" id="KW-0812">Transmembrane</keyword>
<dbReference type="Proteomes" id="UP001385809">
    <property type="component" value="Unassembled WGS sequence"/>
</dbReference>
<name>A0ABU8MWU2_9PSEU</name>
<evidence type="ECO:0000313" key="3">
    <source>
        <dbReference type="Proteomes" id="UP001385809"/>
    </source>
</evidence>
<gene>
    <name evidence="2" type="ORF">WCD74_28830</name>
</gene>
<organism evidence="2 3">
    <name type="scientific">Actinomycetospora aurantiaca</name>
    <dbReference type="NCBI Taxonomy" id="3129233"/>
    <lineage>
        <taxon>Bacteria</taxon>
        <taxon>Bacillati</taxon>
        <taxon>Actinomycetota</taxon>
        <taxon>Actinomycetes</taxon>
        <taxon>Pseudonocardiales</taxon>
        <taxon>Pseudonocardiaceae</taxon>
        <taxon>Actinomycetospora</taxon>
    </lineage>
</organism>
<evidence type="ECO:0000256" key="1">
    <source>
        <dbReference type="SAM" id="Phobius"/>
    </source>
</evidence>
<sequence length="79" mass="8712">MDHTTIRPLRWWLTGALLLMAWLLAAGWTDALDDVSDVDAWVRFGVALAAMTCLAVVGRGLRRGERASREVAEKTSTRG</sequence>
<keyword evidence="1" id="KW-0472">Membrane</keyword>
<comment type="caution">
    <text evidence="2">The sequence shown here is derived from an EMBL/GenBank/DDBJ whole genome shotgun (WGS) entry which is preliminary data.</text>
</comment>
<dbReference type="RefSeq" id="WP_337698369.1">
    <property type="nucleotide sequence ID" value="NZ_JBBEGN010000028.1"/>
</dbReference>
<keyword evidence="1" id="KW-1133">Transmembrane helix</keyword>
<evidence type="ECO:0000313" key="2">
    <source>
        <dbReference type="EMBL" id="MEJ2871794.1"/>
    </source>
</evidence>
<proteinExistence type="predicted"/>
<reference evidence="2 3" key="1">
    <citation type="submission" date="2024-03" db="EMBL/GenBank/DDBJ databases">
        <title>Actinomycetospora sp. OC33-EN08, a novel actinomycete isolated from wild orchid (Aerides multiflora).</title>
        <authorList>
            <person name="Suriyachadkun C."/>
        </authorList>
    </citation>
    <scope>NUCLEOTIDE SEQUENCE [LARGE SCALE GENOMIC DNA]</scope>
    <source>
        <strain evidence="2 3">OC33-EN08</strain>
    </source>
</reference>
<dbReference type="EMBL" id="JBBEGN010000028">
    <property type="protein sequence ID" value="MEJ2871794.1"/>
    <property type="molecule type" value="Genomic_DNA"/>
</dbReference>
<feature type="transmembrane region" description="Helical" evidence="1">
    <location>
        <begin position="41"/>
        <end position="61"/>
    </location>
</feature>
<protein>
    <submittedName>
        <fullName evidence="2">Uncharacterized protein</fullName>
    </submittedName>
</protein>
<keyword evidence="3" id="KW-1185">Reference proteome</keyword>